<gene>
    <name evidence="2" type="ORF">CMUS01_10838</name>
</gene>
<dbReference type="AlphaFoldDB" id="A0A8H6K189"/>
<comment type="caution">
    <text evidence="2">The sequence shown here is derived from an EMBL/GenBank/DDBJ whole genome shotgun (WGS) entry which is preliminary data.</text>
</comment>
<evidence type="ECO:0000313" key="3">
    <source>
        <dbReference type="Proteomes" id="UP000639643"/>
    </source>
</evidence>
<reference evidence="2" key="1">
    <citation type="journal article" date="2020" name="Phytopathology">
        <title>Genome Sequence Resources of Colletotrichum truncatum, C. plurivorum, C. musicola, and C. sojae: Four Species Pathogenic to Soybean (Glycine max).</title>
        <authorList>
            <person name="Rogerio F."/>
            <person name="Boufleur T.R."/>
            <person name="Ciampi-Guillardi M."/>
            <person name="Sukno S.A."/>
            <person name="Thon M.R."/>
            <person name="Massola Junior N.S."/>
            <person name="Baroncelli R."/>
        </authorList>
    </citation>
    <scope>NUCLEOTIDE SEQUENCE</scope>
    <source>
        <strain evidence="2">LFN0074</strain>
    </source>
</reference>
<protein>
    <submittedName>
        <fullName evidence="2">Uncharacterized protein</fullName>
    </submittedName>
</protein>
<evidence type="ECO:0000313" key="2">
    <source>
        <dbReference type="EMBL" id="KAF6823079.1"/>
    </source>
</evidence>
<feature type="compositionally biased region" description="Polar residues" evidence="1">
    <location>
        <begin position="85"/>
        <end position="102"/>
    </location>
</feature>
<accession>A0A8H6K189</accession>
<sequence>MRRWSSRSMSAETTGTCSKPLSIIDNDTEHLATSPRSGRSRHSPSPLTPQPNLSTERLCTATIGSGMKSKLFSTSGEANGWFFKSISNRDPFSPHQPTNSPSARGPEDVEVIMRMGYPTSVDPHETPVGKRGEQLQQRG</sequence>
<dbReference type="Proteomes" id="UP000639643">
    <property type="component" value="Unassembled WGS sequence"/>
</dbReference>
<dbReference type="EMBL" id="WIGM01000517">
    <property type="protein sequence ID" value="KAF6823079.1"/>
    <property type="molecule type" value="Genomic_DNA"/>
</dbReference>
<name>A0A8H6K189_9PEZI</name>
<organism evidence="2 3">
    <name type="scientific">Colletotrichum musicola</name>
    <dbReference type="NCBI Taxonomy" id="2175873"/>
    <lineage>
        <taxon>Eukaryota</taxon>
        <taxon>Fungi</taxon>
        <taxon>Dikarya</taxon>
        <taxon>Ascomycota</taxon>
        <taxon>Pezizomycotina</taxon>
        <taxon>Sordariomycetes</taxon>
        <taxon>Hypocreomycetidae</taxon>
        <taxon>Glomerellales</taxon>
        <taxon>Glomerellaceae</taxon>
        <taxon>Colletotrichum</taxon>
        <taxon>Colletotrichum orchidearum species complex</taxon>
    </lineage>
</organism>
<evidence type="ECO:0000256" key="1">
    <source>
        <dbReference type="SAM" id="MobiDB-lite"/>
    </source>
</evidence>
<feature type="region of interest" description="Disordered" evidence="1">
    <location>
        <begin position="1"/>
        <end position="56"/>
    </location>
</feature>
<feature type="compositionally biased region" description="Polar residues" evidence="1">
    <location>
        <begin position="1"/>
        <end position="19"/>
    </location>
</feature>
<keyword evidence="3" id="KW-1185">Reference proteome</keyword>
<feature type="region of interest" description="Disordered" evidence="1">
    <location>
        <begin position="83"/>
        <end position="139"/>
    </location>
</feature>
<feature type="compositionally biased region" description="Basic and acidic residues" evidence="1">
    <location>
        <begin position="122"/>
        <end position="133"/>
    </location>
</feature>
<proteinExistence type="predicted"/>